<evidence type="ECO:0000313" key="3">
    <source>
        <dbReference type="Proteomes" id="UP000886748"/>
    </source>
</evidence>
<feature type="transmembrane region" description="Helical" evidence="1">
    <location>
        <begin position="83"/>
        <end position="100"/>
    </location>
</feature>
<gene>
    <name evidence="2" type="ORF">IAD26_06555</name>
</gene>
<feature type="transmembrane region" description="Helical" evidence="1">
    <location>
        <begin position="49"/>
        <end position="71"/>
    </location>
</feature>
<keyword evidence="1" id="KW-1133">Transmembrane helix</keyword>
<comment type="caution">
    <text evidence="2">The sequence shown here is derived from an EMBL/GenBank/DDBJ whole genome shotgun (WGS) entry which is preliminary data.</text>
</comment>
<dbReference type="EMBL" id="DVOD01000049">
    <property type="protein sequence ID" value="HIU92775.1"/>
    <property type="molecule type" value="Genomic_DNA"/>
</dbReference>
<dbReference type="AlphaFoldDB" id="A0A9D1N0F9"/>
<proteinExistence type="predicted"/>
<dbReference type="InterPro" id="IPR021484">
    <property type="entry name" value="DUF3137"/>
</dbReference>
<dbReference type="Proteomes" id="UP000886748">
    <property type="component" value="Unassembled WGS sequence"/>
</dbReference>
<keyword evidence="1" id="KW-0472">Membrane</keyword>
<accession>A0A9D1N0F9</accession>
<sequence length="339" mass="38552">MEKKSIQLLSELTCADFVAFCKTNIIPHLVTLENERVQKLNKVHNFNKICTFLMLFIVTGFCIAFICVFLSGNDSSKPMGKISIALSGMVMIAVCSAVIIESKIKTLISPMFQEFKSSVYTLLFSYFGQFKYYPKEIPLSYPVYDSALTMVKGLKLFDNFNIYSIDDCITGVYNGLNLRILDLDLQKGEGRQKDTIFDGVLLECDCNKKFHSTTIVRLNKDVVHSPWQSGAMNRVALEDPVFEKEFNVYSTDQTESRYILTAAFMNRLLKAQKKLGIPLTCSFENGKMYVAIHNNKDWFDIDFVNDSFTDIRTFQKILIDLVEVLSIIDTLNADSNIGM</sequence>
<organism evidence="2 3">
    <name type="scientific">Candidatus Limenecus avicola</name>
    <dbReference type="NCBI Taxonomy" id="2840847"/>
    <lineage>
        <taxon>Bacteria</taxon>
        <taxon>Bacillati</taxon>
        <taxon>Bacillota</taxon>
        <taxon>Clostridia</taxon>
        <taxon>Eubacteriales</taxon>
        <taxon>Clostridiaceae</taxon>
        <taxon>Clostridiaceae incertae sedis</taxon>
        <taxon>Candidatus Limenecus</taxon>
    </lineage>
</organism>
<name>A0A9D1N0F9_9CLOT</name>
<dbReference type="Pfam" id="PF11335">
    <property type="entry name" value="DUF3137"/>
    <property type="match status" value="1"/>
</dbReference>
<evidence type="ECO:0000256" key="1">
    <source>
        <dbReference type="SAM" id="Phobius"/>
    </source>
</evidence>
<reference evidence="2" key="2">
    <citation type="journal article" date="2021" name="PeerJ">
        <title>Extensive microbial diversity within the chicken gut microbiome revealed by metagenomics and culture.</title>
        <authorList>
            <person name="Gilroy R."/>
            <person name="Ravi A."/>
            <person name="Getino M."/>
            <person name="Pursley I."/>
            <person name="Horton D.L."/>
            <person name="Alikhan N.F."/>
            <person name="Baker D."/>
            <person name="Gharbi K."/>
            <person name="Hall N."/>
            <person name="Watson M."/>
            <person name="Adriaenssens E.M."/>
            <person name="Foster-Nyarko E."/>
            <person name="Jarju S."/>
            <person name="Secka A."/>
            <person name="Antonio M."/>
            <person name="Oren A."/>
            <person name="Chaudhuri R.R."/>
            <person name="La Ragione R."/>
            <person name="Hildebrand F."/>
            <person name="Pallen M.J."/>
        </authorList>
    </citation>
    <scope>NUCLEOTIDE SEQUENCE</scope>
    <source>
        <strain evidence="2">CHK154-7741</strain>
    </source>
</reference>
<reference evidence="2" key="1">
    <citation type="submission" date="2020-10" db="EMBL/GenBank/DDBJ databases">
        <authorList>
            <person name="Gilroy R."/>
        </authorList>
    </citation>
    <scope>NUCLEOTIDE SEQUENCE</scope>
    <source>
        <strain evidence="2">CHK154-7741</strain>
    </source>
</reference>
<evidence type="ECO:0000313" key="2">
    <source>
        <dbReference type="EMBL" id="HIU92775.1"/>
    </source>
</evidence>
<protein>
    <submittedName>
        <fullName evidence="2">DUF3137 domain-containing protein</fullName>
    </submittedName>
</protein>
<keyword evidence="1" id="KW-0812">Transmembrane</keyword>